<proteinExistence type="inferred from homology"/>
<comment type="subcellular location">
    <subcellularLocation>
        <location evidence="1">Membrane</location>
        <topology evidence="1">Single-pass type II membrane protein</topology>
    </subcellularLocation>
</comment>
<dbReference type="InterPro" id="IPR022158">
    <property type="entry name" value="Inositol_phosphatase"/>
</dbReference>
<dbReference type="AlphaFoldDB" id="A0AAF3FDJ7"/>
<dbReference type="PANTHER" id="PTHR45662">
    <property type="entry name" value="PHOSPHATIDYLINOSITIDE PHOSPHATASE SAC1"/>
    <property type="match status" value="1"/>
</dbReference>
<dbReference type="WBParaSite" id="MBELARI_LOCUS5067.1">
    <property type="protein sequence ID" value="MBELARI_LOCUS5067.1"/>
    <property type="gene ID" value="MBELARI_LOCUS5067"/>
</dbReference>
<dbReference type="GO" id="GO:2001135">
    <property type="term" value="P:regulation of endocytic recycling"/>
    <property type="evidence" value="ECO:0007669"/>
    <property type="project" value="TreeGrafter"/>
</dbReference>
<dbReference type="InterPro" id="IPR027791">
    <property type="entry name" value="Galactosyl_T_C"/>
</dbReference>
<dbReference type="GO" id="GO:0005975">
    <property type="term" value="P:carbohydrate metabolic process"/>
    <property type="evidence" value="ECO:0007669"/>
    <property type="project" value="InterPro"/>
</dbReference>
<evidence type="ECO:0000256" key="7">
    <source>
        <dbReference type="ARBA" id="ARBA00022968"/>
    </source>
</evidence>
<evidence type="ECO:0000256" key="5">
    <source>
        <dbReference type="ARBA" id="ARBA00022679"/>
    </source>
</evidence>
<dbReference type="PRINTS" id="PR02050">
    <property type="entry name" value="B14GALTRFASE"/>
</dbReference>
<reference evidence="13" key="1">
    <citation type="submission" date="2024-02" db="UniProtKB">
        <authorList>
            <consortium name="WormBaseParasite"/>
        </authorList>
    </citation>
    <scope>IDENTIFICATION</scope>
</reference>
<dbReference type="InterPro" id="IPR003859">
    <property type="entry name" value="Galactosyl_T"/>
</dbReference>
<keyword evidence="12" id="KW-1185">Reference proteome</keyword>
<dbReference type="Pfam" id="PF13733">
    <property type="entry name" value="Glyco_transf_7N"/>
    <property type="match status" value="1"/>
</dbReference>
<keyword evidence="5" id="KW-0808">Transferase</keyword>
<protein>
    <submittedName>
        <fullName evidence="13">SAC domain-containing protein</fullName>
    </submittedName>
</protein>
<accession>A0AAF3FDJ7</accession>
<evidence type="ECO:0000256" key="6">
    <source>
        <dbReference type="ARBA" id="ARBA00022692"/>
    </source>
</evidence>
<comment type="similarity">
    <text evidence="3">Belongs to the glycosyltransferase 7 family.</text>
</comment>
<dbReference type="SUPFAM" id="SSF53448">
    <property type="entry name" value="Nucleotide-diphospho-sugar transferases"/>
    <property type="match status" value="1"/>
</dbReference>
<evidence type="ECO:0000256" key="9">
    <source>
        <dbReference type="ARBA" id="ARBA00023136"/>
    </source>
</evidence>
<dbReference type="InterPro" id="IPR027995">
    <property type="entry name" value="Galactosyl_T_N"/>
</dbReference>
<dbReference type="GO" id="GO:0045334">
    <property type="term" value="C:clathrin-coated endocytic vesicle"/>
    <property type="evidence" value="ECO:0007669"/>
    <property type="project" value="TreeGrafter"/>
</dbReference>
<keyword evidence="7" id="KW-0735">Signal-anchor</keyword>
<evidence type="ECO:0000256" key="10">
    <source>
        <dbReference type="ARBA" id="ARBA00023180"/>
    </source>
</evidence>
<evidence type="ECO:0000259" key="11">
    <source>
        <dbReference type="PROSITE" id="PS50275"/>
    </source>
</evidence>
<feature type="domain" description="SAC" evidence="11">
    <location>
        <begin position="167"/>
        <end position="496"/>
    </location>
</feature>
<evidence type="ECO:0000256" key="1">
    <source>
        <dbReference type="ARBA" id="ARBA00004606"/>
    </source>
</evidence>
<dbReference type="InterPro" id="IPR002013">
    <property type="entry name" value="SAC_dom"/>
</dbReference>
<evidence type="ECO:0000256" key="4">
    <source>
        <dbReference type="ARBA" id="ARBA00022676"/>
    </source>
</evidence>
<sequence>MEKTRKKCFSTKSALYVEGQYSVLKICKKTKKLSTLAKDDREFASCVLALGVEAGEVCDILGKIEIEGHFYVLYVSEASVVARFYDKNESFPIYRVDRVRALPLIEDDQFSGFITENKTPPNSRQGHPVGNVATQAANKFKLGQKAFMKFVTNKIPGSTPDLLDEILRLFNDVPDFYYCHERDITHSTQRHFEGVNVPDERFFWNKNLLNDLLRSEFIDVRHREWIIPIVQGFIQNKELYLEDCDKSSIPPLCLTLISRRSVHRAGARYLRRGIDDDGYVANFVESELLLNIFGHHVSFIQIRGSIPLFWSQQGLHYRPPLTITRTMEDSLLYFEKHVHRLTNDYGNPICMVNLVNQSGRELKLGTSFLEHVIAQDSENVEFFSFDFHHHCRGLNFDKVLDLVAALEPSLKEIGFCWIDKMGEIVRKQKGIVRTNCVDCLDRTNVVQGSISQMVCFGQARRLGLFGPLNDPPDSLVSALQLLWADNGDSISTQYAGTAALKGDMTRYGERKITGIMKDGYNSASRYYLSHMRDARRQKAMNALLGVEEEIPKQIDEIEDESDEDANVGRLVLETAHFLLPENEILIGGWALVDARNSTSQCDSVLLLTRISLYVAFYDDDAEKLLEVKIVPLEEINAIEIGRTSRTSRIHVRVVSSQGSWVFRAGETRLFSNVPIRIKNNDEADEYIQSIAEQLKVTMDMVLNRTTEITFPQRITTGEEGAKKKIAQMFSMLGKVRFSKSQPTNAEKSNNNERTKIPDLLTPDVEHEHRPSSVVFMDEQIPQADMRTSESDSHLVGLVSRLKGLRGVNSNQSQSLSPFTQLIPKIDKCKPKIVLLHAMNFRTRALLALLCGLATVHWIISYCPDANPFAISSDYEDPPQVGPGDEDLVFTNTMKPNVDRGAQLLDNASENSTFDANLTAIVHNPNMFTPQLSSLPYCPPHPPNLVGPIRVYMDEPKIEDMEKIFNNLEKGGHGTPSKCFARHRVAIIVPFRDRLPHLKILLHNLIDLLQKQQIDFAIFAVEPLANNTFNRAKLMNIGYVEALRLYPWTCFIFHDVDLMPEDDRNLYSCPQQPRHMSVAIDKFGYSLPYRSIFGGISGLTKEHMQKMNGFSNSYWGWGGEDDDMSSRVVYSGYKISRYPKAIARYKMIKHNEEKKSNPVNPCRHKLMAKTRIRWHKDGLADLNYDLIQVDRYSLYTRILVDMREKESRAQLAKEGFPRC</sequence>
<dbReference type="GO" id="GO:0046856">
    <property type="term" value="P:phosphatidylinositol dephosphorylation"/>
    <property type="evidence" value="ECO:0007669"/>
    <property type="project" value="TreeGrafter"/>
</dbReference>
<dbReference type="GO" id="GO:0016757">
    <property type="term" value="F:glycosyltransferase activity"/>
    <property type="evidence" value="ECO:0007669"/>
    <property type="project" value="UniProtKB-KW"/>
</dbReference>
<keyword evidence="6" id="KW-0812">Transmembrane</keyword>
<dbReference type="Proteomes" id="UP000887575">
    <property type="component" value="Unassembled WGS sequence"/>
</dbReference>
<keyword evidence="4" id="KW-0328">Glycosyltransferase</keyword>
<dbReference type="GO" id="GO:0005769">
    <property type="term" value="C:early endosome"/>
    <property type="evidence" value="ECO:0007669"/>
    <property type="project" value="TreeGrafter"/>
</dbReference>
<dbReference type="PROSITE" id="PS50275">
    <property type="entry name" value="SAC"/>
    <property type="match status" value="1"/>
</dbReference>
<dbReference type="Pfam" id="PF12456">
    <property type="entry name" value="hSac2"/>
    <property type="match status" value="1"/>
</dbReference>
<name>A0AAF3FDJ7_9BILA</name>
<dbReference type="InterPro" id="IPR029044">
    <property type="entry name" value="Nucleotide-diphossugar_trans"/>
</dbReference>
<keyword evidence="9" id="KW-0472">Membrane</keyword>
<dbReference type="PANTHER" id="PTHR45662:SF8">
    <property type="entry name" value="PHOSPHATIDYLINOSITIDE PHOSPHATASE SAC2"/>
    <property type="match status" value="1"/>
</dbReference>
<evidence type="ECO:0000256" key="2">
    <source>
        <dbReference type="ARBA" id="ARBA00004922"/>
    </source>
</evidence>
<evidence type="ECO:0000313" key="13">
    <source>
        <dbReference type="WBParaSite" id="MBELARI_LOCUS5067.1"/>
    </source>
</evidence>
<dbReference type="Pfam" id="PF02709">
    <property type="entry name" value="Glyco_transf_7C"/>
    <property type="match status" value="1"/>
</dbReference>
<evidence type="ECO:0000313" key="12">
    <source>
        <dbReference type="Proteomes" id="UP000887575"/>
    </source>
</evidence>
<dbReference type="GO" id="GO:0016020">
    <property type="term" value="C:membrane"/>
    <property type="evidence" value="ECO:0007669"/>
    <property type="project" value="UniProtKB-SubCell"/>
</dbReference>
<dbReference type="Pfam" id="PF02383">
    <property type="entry name" value="Syja_N"/>
    <property type="match status" value="1"/>
</dbReference>
<organism evidence="12 13">
    <name type="scientific">Mesorhabditis belari</name>
    <dbReference type="NCBI Taxonomy" id="2138241"/>
    <lineage>
        <taxon>Eukaryota</taxon>
        <taxon>Metazoa</taxon>
        <taxon>Ecdysozoa</taxon>
        <taxon>Nematoda</taxon>
        <taxon>Chromadorea</taxon>
        <taxon>Rhabditida</taxon>
        <taxon>Rhabditina</taxon>
        <taxon>Rhabditomorpha</taxon>
        <taxon>Rhabditoidea</taxon>
        <taxon>Rhabditidae</taxon>
        <taxon>Mesorhabditinae</taxon>
        <taxon>Mesorhabditis</taxon>
    </lineage>
</organism>
<keyword evidence="8" id="KW-1133">Transmembrane helix</keyword>
<dbReference type="CDD" id="cd00899">
    <property type="entry name" value="b4GalT"/>
    <property type="match status" value="1"/>
</dbReference>
<dbReference type="GO" id="GO:0043812">
    <property type="term" value="F:phosphatidylinositol-4-phosphate phosphatase activity"/>
    <property type="evidence" value="ECO:0007669"/>
    <property type="project" value="TreeGrafter"/>
</dbReference>
<keyword evidence="10" id="KW-0325">Glycoprotein</keyword>
<evidence type="ECO:0000256" key="3">
    <source>
        <dbReference type="ARBA" id="ARBA00005735"/>
    </source>
</evidence>
<dbReference type="Gene3D" id="3.90.550.10">
    <property type="entry name" value="Spore Coat Polysaccharide Biosynthesis Protein SpsA, Chain A"/>
    <property type="match status" value="1"/>
</dbReference>
<comment type="pathway">
    <text evidence="2">Protein modification; protein glycosylation.</text>
</comment>
<evidence type="ECO:0000256" key="8">
    <source>
        <dbReference type="ARBA" id="ARBA00022989"/>
    </source>
</evidence>